<dbReference type="CDD" id="cd01292">
    <property type="entry name" value="metallo-dependent_hydrolases"/>
    <property type="match status" value="1"/>
</dbReference>
<gene>
    <name evidence="3" type="ORF">H8709_09595</name>
</gene>
<organism evidence="3 4">
    <name type="scientific">Zongyangia hominis</name>
    <dbReference type="NCBI Taxonomy" id="2763677"/>
    <lineage>
        <taxon>Bacteria</taxon>
        <taxon>Bacillati</taxon>
        <taxon>Bacillota</taxon>
        <taxon>Clostridia</taxon>
        <taxon>Eubacteriales</taxon>
        <taxon>Oscillospiraceae</taxon>
        <taxon>Zongyangia</taxon>
    </lineage>
</organism>
<name>A0A926I7G4_9FIRM</name>
<dbReference type="GO" id="GO:0005737">
    <property type="term" value="C:cytoplasm"/>
    <property type="evidence" value="ECO:0007669"/>
    <property type="project" value="TreeGrafter"/>
</dbReference>
<dbReference type="AlphaFoldDB" id="A0A926I7G4"/>
<protein>
    <submittedName>
        <fullName evidence="3">Amidohydrolase</fullName>
    </submittedName>
</protein>
<reference evidence="3" key="1">
    <citation type="submission" date="2020-08" db="EMBL/GenBank/DDBJ databases">
        <title>Genome public.</title>
        <authorList>
            <person name="Liu C."/>
            <person name="Sun Q."/>
        </authorList>
    </citation>
    <scope>NUCLEOTIDE SEQUENCE</scope>
    <source>
        <strain evidence="3">NSJ-54</strain>
    </source>
</reference>
<comment type="caution">
    <text evidence="3">The sequence shown here is derived from an EMBL/GenBank/DDBJ whole genome shotgun (WGS) entry which is preliminary data.</text>
</comment>
<keyword evidence="4" id="KW-1185">Reference proteome</keyword>
<evidence type="ECO:0000256" key="1">
    <source>
        <dbReference type="ARBA" id="ARBA00023239"/>
    </source>
</evidence>
<dbReference type="InterPro" id="IPR032465">
    <property type="entry name" value="ACMSD"/>
</dbReference>
<dbReference type="Pfam" id="PF04909">
    <property type="entry name" value="Amidohydro_2"/>
    <property type="match status" value="1"/>
</dbReference>
<keyword evidence="1" id="KW-0456">Lyase</keyword>
<evidence type="ECO:0000259" key="2">
    <source>
        <dbReference type="Pfam" id="PF04909"/>
    </source>
</evidence>
<dbReference type="PANTHER" id="PTHR21240:SF28">
    <property type="entry name" value="ISO-OROTATE DECARBOXYLASE (EUROFUNG)"/>
    <property type="match status" value="1"/>
</dbReference>
<sequence length="268" mass="30789">MYKVADAHTHIYASKIAEAATEGIFHFYEFPYEEVPRAGTPEHLYEISRQDRIARCLVSQVAMKPGIVDVINTFMMEQYRLHPDFYVPFASIHPDSSEVDKLVQSFVDQGFFGVKLHPDYQKFQLDDSKMDRIYAACAEAGLPMLIHCGDRRFDYSNPDRLCRVMKKHPALKVIGAHFGGFSVWEDALKTIGEHENIVFDISSSLPYMDLDLVPRFFEKFGIHRFFFGSDYPLMTTSQAMEDFLALGLDEKTNQAILYDNFAAYFGLE</sequence>
<dbReference type="SUPFAM" id="SSF51556">
    <property type="entry name" value="Metallo-dependent hydrolases"/>
    <property type="match status" value="1"/>
</dbReference>
<dbReference type="PANTHER" id="PTHR21240">
    <property type="entry name" value="2-AMINO-3-CARBOXYLMUCONATE-6-SEMIALDEHYDE DECARBOXYLASE"/>
    <property type="match status" value="1"/>
</dbReference>
<dbReference type="InterPro" id="IPR032466">
    <property type="entry name" value="Metal_Hydrolase"/>
</dbReference>
<dbReference type="InterPro" id="IPR006680">
    <property type="entry name" value="Amidohydro-rel"/>
</dbReference>
<evidence type="ECO:0000313" key="4">
    <source>
        <dbReference type="Proteomes" id="UP000660861"/>
    </source>
</evidence>
<dbReference type="GO" id="GO:0016787">
    <property type="term" value="F:hydrolase activity"/>
    <property type="evidence" value="ECO:0007669"/>
    <property type="project" value="InterPro"/>
</dbReference>
<dbReference type="GO" id="GO:0016831">
    <property type="term" value="F:carboxy-lyase activity"/>
    <property type="evidence" value="ECO:0007669"/>
    <property type="project" value="InterPro"/>
</dbReference>
<dbReference type="EMBL" id="JACRTC010000006">
    <property type="protein sequence ID" value="MBC8571079.1"/>
    <property type="molecule type" value="Genomic_DNA"/>
</dbReference>
<dbReference type="Gene3D" id="3.20.20.140">
    <property type="entry name" value="Metal-dependent hydrolases"/>
    <property type="match status" value="1"/>
</dbReference>
<accession>A0A926I7G4</accession>
<feature type="domain" description="Amidohydrolase-related" evidence="2">
    <location>
        <begin position="6"/>
        <end position="266"/>
    </location>
</feature>
<dbReference type="GO" id="GO:0019748">
    <property type="term" value="P:secondary metabolic process"/>
    <property type="evidence" value="ECO:0007669"/>
    <property type="project" value="TreeGrafter"/>
</dbReference>
<evidence type="ECO:0000313" key="3">
    <source>
        <dbReference type="EMBL" id="MBC8571079.1"/>
    </source>
</evidence>
<proteinExistence type="predicted"/>
<dbReference type="Proteomes" id="UP000660861">
    <property type="component" value="Unassembled WGS sequence"/>
</dbReference>
<dbReference type="RefSeq" id="WP_262398168.1">
    <property type="nucleotide sequence ID" value="NZ_JACRTC010000006.1"/>
</dbReference>